<keyword evidence="1" id="KW-0812">Transmembrane</keyword>
<proteinExistence type="predicted"/>
<keyword evidence="1" id="KW-1133">Transmembrane helix</keyword>
<gene>
    <name evidence="2" type="ORF">ACFO0B_27180</name>
</gene>
<feature type="transmembrane region" description="Helical" evidence="1">
    <location>
        <begin position="69"/>
        <end position="89"/>
    </location>
</feature>
<evidence type="ECO:0000313" key="3">
    <source>
        <dbReference type="Proteomes" id="UP001595696"/>
    </source>
</evidence>
<accession>A0ABV8E1D1</accession>
<feature type="transmembrane region" description="Helical" evidence="1">
    <location>
        <begin position="95"/>
        <end position="116"/>
    </location>
</feature>
<feature type="transmembrane region" description="Helical" evidence="1">
    <location>
        <begin position="39"/>
        <end position="62"/>
    </location>
</feature>
<evidence type="ECO:0000313" key="2">
    <source>
        <dbReference type="EMBL" id="MFC3965689.1"/>
    </source>
</evidence>
<evidence type="ECO:0008006" key="4">
    <source>
        <dbReference type="Google" id="ProtNLM"/>
    </source>
</evidence>
<dbReference type="RefSeq" id="WP_378615749.1">
    <property type="nucleotide sequence ID" value="NZ_JBHSAX010000022.1"/>
</dbReference>
<dbReference type="Proteomes" id="UP001595696">
    <property type="component" value="Unassembled WGS sequence"/>
</dbReference>
<organism evidence="2 3">
    <name type="scientific">Nocardia jiangsuensis</name>
    <dbReference type="NCBI Taxonomy" id="1691563"/>
    <lineage>
        <taxon>Bacteria</taxon>
        <taxon>Bacillati</taxon>
        <taxon>Actinomycetota</taxon>
        <taxon>Actinomycetes</taxon>
        <taxon>Mycobacteriales</taxon>
        <taxon>Nocardiaceae</taxon>
        <taxon>Nocardia</taxon>
    </lineage>
</organism>
<evidence type="ECO:0000256" key="1">
    <source>
        <dbReference type="SAM" id="Phobius"/>
    </source>
</evidence>
<protein>
    <recommendedName>
        <fullName evidence="4">Phosphopantetheine adenylyltransferase</fullName>
    </recommendedName>
</protein>
<name>A0ABV8E1D1_9NOCA</name>
<sequence>MATVLFVAAGVVTVAPAAGVGSAEWISGAYGLKPLDADLALLLRHRAVLFGVLGTGLIVAAVRPRWRPAAVPAGAVALLCFPLLAVAGGPVSAELTRVAAVDVAAVAALGAGVVLAPRRSARRLGRA</sequence>
<keyword evidence="3" id="KW-1185">Reference proteome</keyword>
<keyword evidence="1" id="KW-0472">Membrane</keyword>
<reference evidence="3" key="1">
    <citation type="journal article" date="2019" name="Int. J. Syst. Evol. Microbiol.">
        <title>The Global Catalogue of Microorganisms (GCM) 10K type strain sequencing project: providing services to taxonomists for standard genome sequencing and annotation.</title>
        <authorList>
            <consortium name="The Broad Institute Genomics Platform"/>
            <consortium name="The Broad Institute Genome Sequencing Center for Infectious Disease"/>
            <person name="Wu L."/>
            <person name="Ma J."/>
        </authorList>
    </citation>
    <scope>NUCLEOTIDE SEQUENCE [LARGE SCALE GENOMIC DNA]</scope>
    <source>
        <strain evidence="3">CGMCC 4.7330</strain>
    </source>
</reference>
<dbReference type="EMBL" id="JBHSAX010000022">
    <property type="protein sequence ID" value="MFC3965689.1"/>
    <property type="molecule type" value="Genomic_DNA"/>
</dbReference>
<comment type="caution">
    <text evidence="2">The sequence shown here is derived from an EMBL/GenBank/DDBJ whole genome shotgun (WGS) entry which is preliminary data.</text>
</comment>